<dbReference type="CDD" id="cd18084">
    <property type="entry name" value="RsmE-like"/>
    <property type="match status" value="1"/>
</dbReference>
<comment type="function">
    <text evidence="8 10">Specifically methylates the N3 position of the uracil ring of uridine 1498 (m3U1498) in 16S rRNA. Acts on the fully assembled 30S ribosomal subunit.</text>
</comment>
<evidence type="ECO:0000256" key="2">
    <source>
        <dbReference type="ARBA" id="ARBA00005528"/>
    </source>
</evidence>
<dbReference type="Pfam" id="PF20260">
    <property type="entry name" value="PUA_4"/>
    <property type="match status" value="1"/>
</dbReference>
<accession>A0A212J5F5</accession>
<keyword evidence="5 10" id="KW-0489">Methyltransferase</keyword>
<keyword evidence="6 10" id="KW-0808">Transferase</keyword>
<keyword evidence="4 10" id="KW-0698">rRNA processing</keyword>
<comment type="similarity">
    <text evidence="2 10">Belongs to the RNA methyltransferase RsmE family.</text>
</comment>
<dbReference type="SUPFAM" id="SSF75217">
    <property type="entry name" value="alpha/beta knot"/>
    <property type="match status" value="1"/>
</dbReference>
<dbReference type="EMBL" id="FLUQ01000001">
    <property type="protein sequence ID" value="SBV94395.1"/>
    <property type="molecule type" value="Genomic_DNA"/>
</dbReference>
<dbReference type="GO" id="GO:0005737">
    <property type="term" value="C:cytoplasm"/>
    <property type="evidence" value="ECO:0007669"/>
    <property type="project" value="UniProtKB-SubCell"/>
</dbReference>
<dbReference type="PANTHER" id="PTHR30027:SF3">
    <property type="entry name" value="16S RRNA (URACIL(1498)-N(3))-METHYLTRANSFERASE"/>
    <property type="match status" value="1"/>
</dbReference>
<evidence type="ECO:0000256" key="10">
    <source>
        <dbReference type="PIRNR" id="PIRNR015601"/>
    </source>
</evidence>
<proteinExistence type="inferred from homology"/>
<dbReference type="SUPFAM" id="SSF88697">
    <property type="entry name" value="PUA domain-like"/>
    <property type="match status" value="1"/>
</dbReference>
<evidence type="ECO:0000313" key="13">
    <source>
        <dbReference type="EMBL" id="SBV94395.1"/>
    </source>
</evidence>
<dbReference type="InterPro" id="IPR015947">
    <property type="entry name" value="PUA-like_sf"/>
</dbReference>
<dbReference type="GO" id="GO:0070042">
    <property type="term" value="F:rRNA (uridine-N3-)-methyltransferase activity"/>
    <property type="evidence" value="ECO:0007669"/>
    <property type="project" value="TreeGrafter"/>
</dbReference>
<organism evidence="13">
    <name type="scientific">uncultured delta proteobacterium</name>
    <dbReference type="NCBI Taxonomy" id="34034"/>
    <lineage>
        <taxon>Bacteria</taxon>
        <taxon>Deltaproteobacteria</taxon>
        <taxon>environmental samples</taxon>
    </lineage>
</organism>
<evidence type="ECO:0000256" key="9">
    <source>
        <dbReference type="ARBA" id="ARBA00047944"/>
    </source>
</evidence>
<protein>
    <recommendedName>
        <fullName evidence="10">Ribosomal RNA small subunit methyltransferase E</fullName>
        <ecNumber evidence="10">2.1.1.193</ecNumber>
    </recommendedName>
</protein>
<dbReference type="NCBIfam" id="NF008703">
    <property type="entry name" value="PRK11713.6-2"/>
    <property type="match status" value="1"/>
</dbReference>
<feature type="domain" description="Ribosomal RNA small subunit methyltransferase E PUA-like" evidence="12">
    <location>
        <begin position="17"/>
        <end position="62"/>
    </location>
</feature>
<dbReference type="InterPro" id="IPR029026">
    <property type="entry name" value="tRNA_m1G_MTases_N"/>
</dbReference>
<evidence type="ECO:0000256" key="8">
    <source>
        <dbReference type="ARBA" id="ARBA00025699"/>
    </source>
</evidence>
<evidence type="ECO:0000256" key="7">
    <source>
        <dbReference type="ARBA" id="ARBA00022691"/>
    </source>
</evidence>
<keyword evidence="3 10" id="KW-0963">Cytoplasm</keyword>
<dbReference type="PANTHER" id="PTHR30027">
    <property type="entry name" value="RIBOSOMAL RNA SMALL SUBUNIT METHYLTRANSFERASE E"/>
    <property type="match status" value="1"/>
</dbReference>
<dbReference type="InterPro" id="IPR046886">
    <property type="entry name" value="RsmE_MTase_dom"/>
</dbReference>
<dbReference type="EC" id="2.1.1.193" evidence="10"/>
<comment type="catalytic activity">
    <reaction evidence="9 10">
        <text>uridine(1498) in 16S rRNA + S-adenosyl-L-methionine = N(3)-methyluridine(1498) in 16S rRNA + S-adenosyl-L-homocysteine + H(+)</text>
        <dbReference type="Rhea" id="RHEA:42920"/>
        <dbReference type="Rhea" id="RHEA-COMP:10283"/>
        <dbReference type="Rhea" id="RHEA-COMP:10284"/>
        <dbReference type="ChEBI" id="CHEBI:15378"/>
        <dbReference type="ChEBI" id="CHEBI:57856"/>
        <dbReference type="ChEBI" id="CHEBI:59789"/>
        <dbReference type="ChEBI" id="CHEBI:65315"/>
        <dbReference type="ChEBI" id="CHEBI:74502"/>
        <dbReference type="EC" id="2.1.1.193"/>
    </reaction>
</comment>
<keyword evidence="7 10" id="KW-0949">S-adenosyl-L-methionine</keyword>
<dbReference type="NCBIfam" id="TIGR00046">
    <property type="entry name" value="RsmE family RNA methyltransferase"/>
    <property type="match status" value="1"/>
</dbReference>
<dbReference type="PIRSF" id="PIRSF015601">
    <property type="entry name" value="MTase_slr0722"/>
    <property type="match status" value="1"/>
</dbReference>
<evidence type="ECO:0000256" key="3">
    <source>
        <dbReference type="ARBA" id="ARBA00022490"/>
    </source>
</evidence>
<evidence type="ECO:0000256" key="1">
    <source>
        <dbReference type="ARBA" id="ARBA00004496"/>
    </source>
</evidence>
<dbReference type="GO" id="GO:0070475">
    <property type="term" value="P:rRNA base methylation"/>
    <property type="evidence" value="ECO:0007669"/>
    <property type="project" value="TreeGrafter"/>
</dbReference>
<evidence type="ECO:0000259" key="12">
    <source>
        <dbReference type="Pfam" id="PF20260"/>
    </source>
</evidence>
<gene>
    <name evidence="13" type="ORF">KL86DPRO_10690</name>
</gene>
<dbReference type="InterPro" id="IPR006700">
    <property type="entry name" value="RsmE"/>
</dbReference>
<sequence>MHTFFLPAEAWQEPYQVTGAEARHLVTVLRVKQGETVRLLDGEGREGTFAVADIGKRHVSLTPRNIMMHDRPIGRVTLAIGYGRGLRRGWLLEKAVELEAAGVWFWQADRSQGKVPEESKETWFSQMTAGAKQSNNPWLPALTTLPDGVDGLIKARSGFDKSFVLWEGDTKGAVLSMSDLAPAANALYVLGPEGGFSEREITRLTGAGFTPVSLGNRVLRWETAAMLCLGLAWWARQQETTP</sequence>
<evidence type="ECO:0000259" key="11">
    <source>
        <dbReference type="Pfam" id="PF04452"/>
    </source>
</evidence>
<evidence type="ECO:0000256" key="6">
    <source>
        <dbReference type="ARBA" id="ARBA00022679"/>
    </source>
</evidence>
<dbReference type="InterPro" id="IPR046887">
    <property type="entry name" value="RsmE_PUA-like"/>
</dbReference>
<dbReference type="AlphaFoldDB" id="A0A212J5F5"/>
<dbReference type="Pfam" id="PF04452">
    <property type="entry name" value="Methyltrans_RNA"/>
    <property type="match status" value="1"/>
</dbReference>
<feature type="domain" description="Ribosomal RNA small subunit methyltransferase E methyltransferase" evidence="11">
    <location>
        <begin position="72"/>
        <end position="231"/>
    </location>
</feature>
<dbReference type="InterPro" id="IPR029028">
    <property type="entry name" value="Alpha/beta_knot_MTases"/>
</dbReference>
<reference evidence="13" key="1">
    <citation type="submission" date="2016-04" db="EMBL/GenBank/DDBJ databases">
        <authorList>
            <person name="Evans L.H."/>
            <person name="Alamgir A."/>
            <person name="Owens N."/>
            <person name="Weber N.D."/>
            <person name="Virtaneva K."/>
            <person name="Barbian K."/>
            <person name="Babar A."/>
            <person name="Rosenke K."/>
        </authorList>
    </citation>
    <scope>NUCLEOTIDE SEQUENCE</scope>
    <source>
        <strain evidence="13">86</strain>
    </source>
</reference>
<evidence type="ECO:0000256" key="5">
    <source>
        <dbReference type="ARBA" id="ARBA00022603"/>
    </source>
</evidence>
<comment type="subcellular location">
    <subcellularLocation>
        <location evidence="1 10">Cytoplasm</location>
    </subcellularLocation>
</comment>
<name>A0A212J5F5_9DELT</name>
<evidence type="ECO:0000256" key="4">
    <source>
        <dbReference type="ARBA" id="ARBA00022552"/>
    </source>
</evidence>
<dbReference type="Gene3D" id="3.40.1280.10">
    <property type="match status" value="1"/>
</dbReference>